<dbReference type="STRING" id="39966.A0A369JLT6"/>
<name>A0A369JLT6_HYPMA</name>
<protein>
    <submittedName>
        <fullName evidence="1">Uncharacterized protein</fullName>
    </submittedName>
</protein>
<accession>A0A369JLT6</accession>
<evidence type="ECO:0000313" key="2">
    <source>
        <dbReference type="Proteomes" id="UP000076154"/>
    </source>
</evidence>
<gene>
    <name evidence="1" type="ORF">Hypma_012243</name>
</gene>
<sequence>MMRDPELAKLLQETETRPAASGQLGASIRPHLFIGRRVPSYAGFCHGLSPQEQIEDAAVLGNLLTHIQVEEEQEARDASMRSAMEVELQNDGSNRDVKNNANLWADRTRTMAQFDYDTDLEVEKWWAAGRQKNVVVATEEVLLPPYPLSEEQLPSQVVSHAGDIKIGSSLAGPAATPGTPGKLFLLFIMQLPEG</sequence>
<evidence type="ECO:0000313" key="1">
    <source>
        <dbReference type="EMBL" id="RDB20663.1"/>
    </source>
</evidence>
<dbReference type="InParanoid" id="A0A369JLT6"/>
<proteinExistence type="predicted"/>
<reference evidence="1" key="1">
    <citation type="submission" date="2018-04" db="EMBL/GenBank/DDBJ databases">
        <title>Whole genome sequencing of Hypsizygus marmoreus.</title>
        <authorList>
            <person name="Choi I.-G."/>
            <person name="Min B."/>
            <person name="Kim J.-G."/>
            <person name="Kim S."/>
            <person name="Oh Y.-L."/>
            <person name="Kong W.-S."/>
            <person name="Park H."/>
            <person name="Jeong J."/>
            <person name="Song E.-S."/>
        </authorList>
    </citation>
    <scope>NUCLEOTIDE SEQUENCE [LARGE SCALE GENOMIC DNA]</scope>
    <source>
        <strain evidence="1">51987-8</strain>
    </source>
</reference>
<comment type="caution">
    <text evidence="1">The sequence shown here is derived from an EMBL/GenBank/DDBJ whole genome shotgun (WGS) entry which is preliminary data.</text>
</comment>
<dbReference type="EMBL" id="LUEZ02000058">
    <property type="protein sequence ID" value="RDB20663.1"/>
    <property type="molecule type" value="Genomic_DNA"/>
</dbReference>
<dbReference type="AlphaFoldDB" id="A0A369JLT6"/>
<dbReference type="OrthoDB" id="420606at2759"/>
<organism evidence="1 2">
    <name type="scientific">Hypsizygus marmoreus</name>
    <name type="common">White beech mushroom</name>
    <name type="synonym">Agaricus marmoreus</name>
    <dbReference type="NCBI Taxonomy" id="39966"/>
    <lineage>
        <taxon>Eukaryota</taxon>
        <taxon>Fungi</taxon>
        <taxon>Dikarya</taxon>
        <taxon>Basidiomycota</taxon>
        <taxon>Agaricomycotina</taxon>
        <taxon>Agaricomycetes</taxon>
        <taxon>Agaricomycetidae</taxon>
        <taxon>Agaricales</taxon>
        <taxon>Tricholomatineae</taxon>
        <taxon>Lyophyllaceae</taxon>
        <taxon>Hypsizygus</taxon>
    </lineage>
</organism>
<keyword evidence="2" id="KW-1185">Reference proteome</keyword>
<dbReference type="Proteomes" id="UP000076154">
    <property type="component" value="Unassembled WGS sequence"/>
</dbReference>